<evidence type="ECO:0000313" key="1">
    <source>
        <dbReference type="EMBL" id="CCL98262.1"/>
    </source>
</evidence>
<dbReference type="GO" id="GO:0033167">
    <property type="term" value="C:ARC complex"/>
    <property type="evidence" value="ECO:0007669"/>
    <property type="project" value="InterPro"/>
</dbReference>
<dbReference type="GO" id="GO:0031047">
    <property type="term" value="P:regulatory ncRNA-mediated gene silencing"/>
    <property type="evidence" value="ECO:0007669"/>
    <property type="project" value="InterPro"/>
</dbReference>
<dbReference type="EMBL" id="HE796873">
    <property type="protein sequence ID" value="CCL98262.1"/>
    <property type="molecule type" value="Genomic_DNA"/>
</dbReference>
<dbReference type="Pfam" id="PF09692">
    <property type="entry name" value="Arb1"/>
    <property type="match status" value="1"/>
</dbReference>
<dbReference type="STRING" id="599839.J7RGQ9"/>
<dbReference type="InterPro" id="IPR018606">
    <property type="entry name" value="Arb1"/>
</dbReference>
<accession>J7RGQ9</accession>
<dbReference type="AlphaFoldDB" id="J7RGQ9"/>
<gene>
    <name evidence="1" type="ORF">FIBRA_00256</name>
</gene>
<name>J7RGQ9_9APHY</name>
<protein>
    <submittedName>
        <fullName evidence="1">Uncharacterized protein</fullName>
    </submittedName>
</protein>
<proteinExistence type="predicted"/>
<dbReference type="RefSeq" id="XP_012177545.1">
    <property type="nucleotide sequence ID" value="XM_012322155.1"/>
</dbReference>
<organism evidence="1 2">
    <name type="scientific">Fibroporia radiculosa</name>
    <dbReference type="NCBI Taxonomy" id="599839"/>
    <lineage>
        <taxon>Eukaryota</taxon>
        <taxon>Fungi</taxon>
        <taxon>Dikarya</taxon>
        <taxon>Basidiomycota</taxon>
        <taxon>Agaricomycotina</taxon>
        <taxon>Agaricomycetes</taxon>
        <taxon>Polyporales</taxon>
        <taxon>Fibroporiaceae</taxon>
        <taxon>Fibroporia</taxon>
    </lineage>
</organism>
<dbReference type="GeneID" id="24093173"/>
<dbReference type="HOGENOM" id="CLU_015635_0_0_1"/>
<keyword evidence="2" id="KW-1185">Reference proteome</keyword>
<dbReference type="OrthoDB" id="435402at2759"/>
<sequence length="680" mass="76005">MSTPIDVTITNSRCPLPPEPTALPVDAPFIRFPPFPTPPIGATVAPFKSFKPCGIRIVDNLPENYVEIDGQGIPTAELRVKHDLTESELKRKRKSKTVTTSDGSVRRAMWYEEWDATESTRRTITPIDPSQTRADRLHQASQDFKATRTWPPPTAGLSQLWDAFRLYVGIISSIQPPASRKRLQQMQAAQAAADADEDDDDDDDFATVEPQERQVAMVDEQQARAIVDERLAQTKMPQMDEERQLRRENFREAKESRMDAFFNDTETNIKIFLSSHFRDKGLIWSEQRCRDAPILLRFFLEFLLRNRVLPEPEHEKGLRRAVLVTELARKELPTTFVIGKALPDEFSSGCEALWGNMTNDSLWSVLNQSENSKEEPEAKRRKVEDVEKKEVDVMKEVLGEANIEVLTPEVVKGFEQEVLKDHATAEVNVDGAQNADWGDAGWGKASGWDNADAPANEGWTEPATDTWNDSGSSWDIAPTPNPLMSFLGPAILPLTHTTGVIERSTRRIVAITPAPVSAKGPPAKKKKGKSGTELVEDELQTRFAKLTLAPWAGWDLYERSEISLPMILRDSRGAVVTEQGQDTMDTSTDTNPNPALHDPYKDEIAILITPSAAEKVVVGMGISATWIQIARQDLKGVDWTDEQTVPTKKGKGGLGEAGEPTRFWYMEQLISILPSYHTEA</sequence>
<dbReference type="Proteomes" id="UP000006352">
    <property type="component" value="Unassembled WGS sequence"/>
</dbReference>
<evidence type="ECO:0000313" key="2">
    <source>
        <dbReference type="Proteomes" id="UP000006352"/>
    </source>
</evidence>
<reference evidence="1 2" key="1">
    <citation type="journal article" date="2012" name="Appl. Environ. Microbiol.">
        <title>Short-read sequencing for genomic analysis of the brown rot fungus Fibroporia radiculosa.</title>
        <authorList>
            <person name="Tang J.D."/>
            <person name="Perkins A.D."/>
            <person name="Sonstegard T.S."/>
            <person name="Schroeder S.G."/>
            <person name="Burgess S.C."/>
            <person name="Diehl S.V."/>
        </authorList>
    </citation>
    <scope>NUCLEOTIDE SEQUENCE [LARGE SCALE GENOMIC DNA]</scope>
    <source>
        <strain evidence="1 2">TFFH 294</strain>
    </source>
</reference>
<dbReference type="InParanoid" id="J7RGQ9"/>